<dbReference type="GeneID" id="109708990"/>
<keyword evidence="7" id="KW-0813">Transport</keyword>
<dbReference type="PANTHER" id="PTHR12483:SF117">
    <property type="entry name" value="COPPER TRANSPORTER 3"/>
    <property type="match status" value="1"/>
</dbReference>
<keyword evidence="4 7" id="KW-1133">Transmembrane helix</keyword>
<keyword evidence="6 7" id="KW-0472">Membrane</keyword>
<keyword evidence="2 7" id="KW-0812">Transmembrane</keyword>
<evidence type="ECO:0000256" key="8">
    <source>
        <dbReference type="SAM" id="MobiDB-lite"/>
    </source>
</evidence>
<dbReference type="AlphaFoldDB" id="A0A6P5EZQ7"/>
<evidence type="ECO:0000313" key="10">
    <source>
        <dbReference type="RefSeq" id="XP_020086590.1"/>
    </source>
</evidence>
<dbReference type="OrthoDB" id="73901at2759"/>
<keyword evidence="5 7" id="KW-0186">Copper</keyword>
<sequence length="154" mass="16394">MGDMGDMGDMDMGNHTHGSGAPPSPMSMGGMKMSYVHMTFFWGKNSEILFSGWPGARSGMYALALIVVFLLAVLVEWTARYDVGTAARLVRTAVHALRVGLAYLMMLAIMSFNGGVFIVAVAGHTVGFLLFRSRPASPAGDRGEKAADLSPMAC</sequence>
<keyword evidence="9" id="KW-1185">Reference proteome</keyword>
<dbReference type="GO" id="GO:0005375">
    <property type="term" value="F:copper ion transmembrane transporter activity"/>
    <property type="evidence" value="ECO:0007669"/>
    <property type="project" value="UniProtKB-UniRule"/>
</dbReference>
<evidence type="ECO:0000256" key="5">
    <source>
        <dbReference type="ARBA" id="ARBA00023008"/>
    </source>
</evidence>
<evidence type="ECO:0000256" key="1">
    <source>
        <dbReference type="ARBA" id="ARBA00006921"/>
    </source>
</evidence>
<dbReference type="GO" id="GO:0005886">
    <property type="term" value="C:plasma membrane"/>
    <property type="evidence" value="ECO:0007669"/>
    <property type="project" value="TreeGrafter"/>
</dbReference>
<gene>
    <name evidence="10" type="primary">LOC109708990</name>
</gene>
<feature type="region of interest" description="Disordered" evidence="8">
    <location>
        <begin position="1"/>
        <end position="21"/>
    </location>
</feature>
<evidence type="ECO:0000256" key="3">
    <source>
        <dbReference type="ARBA" id="ARBA00022796"/>
    </source>
</evidence>
<protein>
    <recommendedName>
        <fullName evidence="7">Copper transport protein</fullName>
    </recommendedName>
</protein>
<dbReference type="InterPro" id="IPR007274">
    <property type="entry name" value="Cop_transporter"/>
</dbReference>
<keyword evidence="7" id="KW-0406">Ion transport</keyword>
<dbReference type="Pfam" id="PF04145">
    <property type="entry name" value="Ctr"/>
    <property type="match status" value="2"/>
</dbReference>
<name>A0A6P5EZQ7_ANACO</name>
<evidence type="ECO:0000256" key="6">
    <source>
        <dbReference type="ARBA" id="ARBA00023136"/>
    </source>
</evidence>
<dbReference type="Proteomes" id="UP000515123">
    <property type="component" value="Linkage group 4"/>
</dbReference>
<feature type="region of interest" description="Disordered" evidence="8">
    <location>
        <begin position="135"/>
        <end position="154"/>
    </location>
</feature>
<feature type="transmembrane region" description="Helical" evidence="7">
    <location>
        <begin position="100"/>
        <end position="131"/>
    </location>
</feature>
<evidence type="ECO:0000256" key="4">
    <source>
        <dbReference type="ARBA" id="ARBA00022989"/>
    </source>
</evidence>
<dbReference type="PANTHER" id="PTHR12483">
    <property type="entry name" value="SOLUTE CARRIER FAMILY 31 COPPER TRANSPORTERS"/>
    <property type="match status" value="1"/>
</dbReference>
<evidence type="ECO:0000313" key="9">
    <source>
        <dbReference type="Proteomes" id="UP000515123"/>
    </source>
</evidence>
<comment type="similarity">
    <text evidence="1 7">Belongs to the copper transporter (Ctr) (TC 1.A.56) family. SLC31A subfamily.</text>
</comment>
<keyword evidence="3 7" id="KW-0187">Copper transport</keyword>
<reference evidence="9" key="1">
    <citation type="journal article" date="2015" name="Nat. Genet.">
        <title>The pineapple genome and the evolution of CAM photosynthesis.</title>
        <authorList>
            <person name="Ming R."/>
            <person name="VanBuren R."/>
            <person name="Wai C.M."/>
            <person name="Tang H."/>
            <person name="Schatz M.C."/>
            <person name="Bowers J.E."/>
            <person name="Lyons E."/>
            <person name="Wang M.L."/>
            <person name="Chen J."/>
            <person name="Biggers E."/>
            <person name="Zhang J."/>
            <person name="Huang L."/>
            <person name="Zhang L."/>
            <person name="Miao W."/>
            <person name="Zhang J."/>
            <person name="Ye Z."/>
            <person name="Miao C."/>
            <person name="Lin Z."/>
            <person name="Wang H."/>
            <person name="Zhou H."/>
            <person name="Yim W.C."/>
            <person name="Priest H.D."/>
            <person name="Zheng C."/>
            <person name="Woodhouse M."/>
            <person name="Edger P.P."/>
            <person name="Guyot R."/>
            <person name="Guo H.B."/>
            <person name="Guo H."/>
            <person name="Zheng G."/>
            <person name="Singh R."/>
            <person name="Sharma A."/>
            <person name="Min X."/>
            <person name="Zheng Y."/>
            <person name="Lee H."/>
            <person name="Gurtowski J."/>
            <person name="Sedlazeck F.J."/>
            <person name="Harkess A."/>
            <person name="McKain M.R."/>
            <person name="Liao Z."/>
            <person name="Fang J."/>
            <person name="Liu J."/>
            <person name="Zhang X."/>
            <person name="Zhang Q."/>
            <person name="Hu W."/>
            <person name="Qin Y."/>
            <person name="Wang K."/>
            <person name="Chen L.Y."/>
            <person name="Shirley N."/>
            <person name="Lin Y.R."/>
            <person name="Liu L.Y."/>
            <person name="Hernandez A.G."/>
            <person name="Wright C.L."/>
            <person name="Bulone V."/>
            <person name="Tuskan G.A."/>
            <person name="Heath K."/>
            <person name="Zee F."/>
            <person name="Moore P.H."/>
            <person name="Sunkar R."/>
            <person name="Leebens-Mack J.H."/>
            <person name="Mockler T."/>
            <person name="Bennetzen J.L."/>
            <person name="Freeling M."/>
            <person name="Sankoff D."/>
            <person name="Paterson A.H."/>
            <person name="Zhu X."/>
            <person name="Yang X."/>
            <person name="Smith J.A."/>
            <person name="Cushman J.C."/>
            <person name="Paull R.E."/>
            <person name="Yu Q."/>
        </authorList>
    </citation>
    <scope>NUCLEOTIDE SEQUENCE [LARGE SCALE GENOMIC DNA]</scope>
    <source>
        <strain evidence="9">cv. F153</strain>
    </source>
</reference>
<organism evidence="9 10">
    <name type="scientific">Ananas comosus</name>
    <name type="common">Pineapple</name>
    <name type="synonym">Ananas ananas</name>
    <dbReference type="NCBI Taxonomy" id="4615"/>
    <lineage>
        <taxon>Eukaryota</taxon>
        <taxon>Viridiplantae</taxon>
        <taxon>Streptophyta</taxon>
        <taxon>Embryophyta</taxon>
        <taxon>Tracheophyta</taxon>
        <taxon>Spermatophyta</taxon>
        <taxon>Magnoliopsida</taxon>
        <taxon>Liliopsida</taxon>
        <taxon>Poales</taxon>
        <taxon>Bromeliaceae</taxon>
        <taxon>Bromelioideae</taxon>
        <taxon>Ananas</taxon>
    </lineage>
</organism>
<evidence type="ECO:0000256" key="2">
    <source>
        <dbReference type="ARBA" id="ARBA00022692"/>
    </source>
</evidence>
<comment type="subcellular location">
    <subcellularLocation>
        <location evidence="7">Membrane</location>
        <topology evidence="7">Multi-pass membrane protein</topology>
    </subcellularLocation>
</comment>
<proteinExistence type="inferred from homology"/>
<accession>A0A6P5EZQ7</accession>
<feature type="transmembrane region" description="Helical" evidence="7">
    <location>
        <begin position="59"/>
        <end position="79"/>
    </location>
</feature>
<dbReference type="RefSeq" id="XP_020086590.1">
    <property type="nucleotide sequence ID" value="XM_020231001.1"/>
</dbReference>
<feature type="compositionally biased region" description="Low complexity" evidence="8">
    <location>
        <begin position="10"/>
        <end position="21"/>
    </location>
</feature>
<evidence type="ECO:0000256" key="7">
    <source>
        <dbReference type="RuleBase" id="RU367022"/>
    </source>
</evidence>
<reference evidence="10" key="2">
    <citation type="submission" date="2025-08" db="UniProtKB">
        <authorList>
            <consortium name="RefSeq"/>
        </authorList>
    </citation>
    <scope>IDENTIFICATION</scope>
    <source>
        <tissue evidence="10">Leaf</tissue>
    </source>
</reference>